<keyword evidence="2" id="KW-1185">Reference proteome</keyword>
<gene>
    <name evidence="1" type="ORF">BN873_10217</name>
</gene>
<reference evidence="1" key="1">
    <citation type="submission" date="2013-07" db="EMBL/GenBank/DDBJ databases">
        <authorList>
            <person name="McIlroy S."/>
        </authorList>
    </citation>
    <scope>NUCLEOTIDE SEQUENCE [LARGE SCALE GENOMIC DNA]</scope>
    <source>
        <strain evidence="1">Run_A_D11</strain>
    </source>
</reference>
<dbReference type="EMBL" id="CBTJ020000001">
    <property type="protein sequence ID" value="CDI00961.1"/>
    <property type="molecule type" value="Genomic_DNA"/>
</dbReference>
<name>W6M0S3_9GAMM</name>
<reference evidence="1" key="2">
    <citation type="submission" date="2014-03" db="EMBL/GenBank/DDBJ databases">
        <title>Candidatus Competibacter-lineage genomes retrieved from metagenomes reveal functional metabolic diversity.</title>
        <authorList>
            <person name="McIlroy S.J."/>
            <person name="Albertsen M."/>
            <person name="Andresen E.K."/>
            <person name="Saunders A.M."/>
            <person name="Kristiansen R."/>
            <person name="Stokholm-Bjerregaard M."/>
            <person name="Nielsen K.L."/>
            <person name="Nielsen P.H."/>
        </authorList>
    </citation>
    <scope>NUCLEOTIDE SEQUENCE</scope>
    <source>
        <strain evidence="1">Run_A_D11</strain>
    </source>
</reference>
<proteinExistence type="predicted"/>
<accession>W6M0S3</accession>
<comment type="caution">
    <text evidence="1">The sequence shown here is derived from an EMBL/GenBank/DDBJ whole genome shotgun (WGS) entry which is preliminary data.</text>
</comment>
<protein>
    <submittedName>
        <fullName evidence="1">Uncharacterized protein</fullName>
    </submittedName>
</protein>
<dbReference type="Proteomes" id="UP000035760">
    <property type="component" value="Unassembled WGS sequence"/>
</dbReference>
<dbReference type="AlphaFoldDB" id="W6M0S3"/>
<dbReference type="RefSeq" id="WP_374727148.1">
    <property type="nucleotide sequence ID" value="NZ_CBTJ020000001.1"/>
</dbReference>
<evidence type="ECO:0000313" key="1">
    <source>
        <dbReference type="EMBL" id="CDI00961.1"/>
    </source>
</evidence>
<sequence length="67" mass="7202">MSAPNDSTFLEVLGAIAGISSRDGRQELCTAQIDPLHPSLHFKKVGKLWSVRVGSTHRALAVEDGDD</sequence>
<evidence type="ECO:0000313" key="2">
    <source>
        <dbReference type="Proteomes" id="UP000035760"/>
    </source>
</evidence>
<organism evidence="1 2">
    <name type="scientific">Candidatus Competibacter denitrificans Run_A_D11</name>
    <dbReference type="NCBI Taxonomy" id="1400863"/>
    <lineage>
        <taxon>Bacteria</taxon>
        <taxon>Pseudomonadati</taxon>
        <taxon>Pseudomonadota</taxon>
        <taxon>Gammaproteobacteria</taxon>
        <taxon>Candidatus Competibacteraceae</taxon>
        <taxon>Candidatus Competibacter</taxon>
    </lineage>
</organism>
<dbReference type="STRING" id="1400863.BN873_10217"/>